<dbReference type="GO" id="GO:0016020">
    <property type="term" value="C:membrane"/>
    <property type="evidence" value="ECO:0007669"/>
    <property type="project" value="GOC"/>
</dbReference>
<gene>
    <name evidence="1" type="ORF">SAMN02982927_02639</name>
</gene>
<dbReference type="Gene3D" id="3.40.720.10">
    <property type="entry name" value="Alkaline Phosphatase, subunit A"/>
    <property type="match status" value="1"/>
</dbReference>
<proteinExistence type="predicted"/>
<dbReference type="InterPro" id="IPR039524">
    <property type="entry name" value="PIGO/GPI13"/>
</dbReference>
<sequence>MQNKLVFMMIDGLRLDKARAHMGFMEHLVEQKKSAFYQVHTQLPSLSRPMYELLLTGVVPVESQIVSNLSVQESKEESLFHLTSKNHLVNATASYYWVSELYEHAPFRIFQDRIQHHPDHPIQHGIFYMQDDYPDSHLLMDANYLFDTYEPDFLYIHSMNVDDAGHKYKPDTFEYCNKVAEIDNILSLCIPKWIDAGYQVIVTADHGMNSLGFHGGTSNEERQVPLYLISDKVAMEEHSDHFISQLMIAPLACHLMQIEKSEKMQELTIPGLKTGVN</sequence>
<dbReference type="InterPro" id="IPR017850">
    <property type="entry name" value="Alkaline_phosphatase_core_sf"/>
</dbReference>
<dbReference type="EMBL" id="FOOY01000020">
    <property type="protein sequence ID" value="SFG74857.1"/>
    <property type="molecule type" value="Genomic_DNA"/>
</dbReference>
<dbReference type="STRING" id="269670.SAMN02982927_02639"/>
<dbReference type="PANTHER" id="PTHR23071">
    <property type="entry name" value="PHOSPHATIDYLINOSITOL GLYCAN"/>
    <property type="match status" value="1"/>
</dbReference>
<evidence type="ECO:0000313" key="1">
    <source>
        <dbReference type="EMBL" id="SFG74857.1"/>
    </source>
</evidence>
<reference evidence="2" key="1">
    <citation type="submission" date="2016-10" db="EMBL/GenBank/DDBJ databases">
        <authorList>
            <person name="Varghese N."/>
            <person name="Submissions S."/>
        </authorList>
    </citation>
    <scope>NUCLEOTIDE SEQUENCE [LARGE SCALE GENOMIC DNA]</scope>
    <source>
        <strain evidence="2">ATCC 700379</strain>
    </source>
</reference>
<organism evidence="1 2">
    <name type="scientific">Sporolactobacillus nakayamae</name>
    <dbReference type="NCBI Taxonomy" id="269670"/>
    <lineage>
        <taxon>Bacteria</taxon>
        <taxon>Bacillati</taxon>
        <taxon>Bacillota</taxon>
        <taxon>Bacilli</taxon>
        <taxon>Bacillales</taxon>
        <taxon>Sporolactobacillaceae</taxon>
        <taxon>Sporolactobacillus</taxon>
    </lineage>
</organism>
<name>A0A1I2UGS2_9BACL</name>
<protein>
    <submittedName>
        <fullName evidence="1">Type I phosphodiesterase / nucleotide pyrophosphatase</fullName>
    </submittedName>
</protein>
<dbReference type="SUPFAM" id="SSF53649">
    <property type="entry name" value="Alkaline phosphatase-like"/>
    <property type="match status" value="1"/>
</dbReference>
<dbReference type="AlphaFoldDB" id="A0A1I2UGS2"/>
<dbReference type="Proteomes" id="UP000198752">
    <property type="component" value="Unassembled WGS sequence"/>
</dbReference>
<dbReference type="Pfam" id="PF01663">
    <property type="entry name" value="Phosphodiest"/>
    <property type="match status" value="1"/>
</dbReference>
<dbReference type="RefSeq" id="WP_093673705.1">
    <property type="nucleotide sequence ID" value="NZ_FOOY01000020.1"/>
</dbReference>
<accession>A0A1I2UGS2</accession>
<dbReference type="PANTHER" id="PTHR23071:SF1">
    <property type="entry name" value="GPI ETHANOLAMINE PHOSPHATE TRANSFERASE 3"/>
    <property type="match status" value="1"/>
</dbReference>
<dbReference type="OrthoDB" id="8580666at2"/>
<dbReference type="InterPro" id="IPR002591">
    <property type="entry name" value="Phosphodiest/P_Trfase"/>
</dbReference>
<keyword evidence="2" id="KW-1185">Reference proteome</keyword>
<dbReference type="GO" id="GO:0051377">
    <property type="term" value="F:mannose-ethanolamine phosphotransferase activity"/>
    <property type="evidence" value="ECO:0007669"/>
    <property type="project" value="TreeGrafter"/>
</dbReference>
<evidence type="ECO:0000313" key="2">
    <source>
        <dbReference type="Proteomes" id="UP000198752"/>
    </source>
</evidence>
<dbReference type="GO" id="GO:0006506">
    <property type="term" value="P:GPI anchor biosynthetic process"/>
    <property type="evidence" value="ECO:0007669"/>
    <property type="project" value="InterPro"/>
</dbReference>